<evidence type="ECO:0000259" key="9">
    <source>
        <dbReference type="Pfam" id="PF00753"/>
    </source>
</evidence>
<dbReference type="PANTHER" id="PTHR46018">
    <property type="entry name" value="ZINC PHOSPHODIESTERASE ELAC PROTEIN 1"/>
    <property type="match status" value="1"/>
</dbReference>
<feature type="binding site" evidence="8">
    <location>
        <position position="79"/>
    </location>
    <ligand>
        <name>Zn(2+)</name>
        <dbReference type="ChEBI" id="CHEBI:29105"/>
        <label>2</label>
        <note>catalytic</note>
    </ligand>
</feature>
<dbReference type="InterPro" id="IPR001279">
    <property type="entry name" value="Metallo-B-lactamas"/>
</dbReference>
<dbReference type="GO" id="GO:0042781">
    <property type="term" value="F:3'-tRNA processing endoribonuclease activity"/>
    <property type="evidence" value="ECO:0007669"/>
    <property type="project" value="UniProtKB-UniRule"/>
</dbReference>
<feature type="active site" description="Proton acceptor" evidence="8">
    <location>
        <position position="78"/>
    </location>
</feature>
<keyword evidence="2 8" id="KW-0819">tRNA processing</keyword>
<feature type="binding site" evidence="8">
    <location>
        <position position="152"/>
    </location>
    <ligand>
        <name>Zn(2+)</name>
        <dbReference type="ChEBI" id="CHEBI:29105"/>
        <label>1</label>
        <note>catalytic</note>
    </ligand>
</feature>
<keyword evidence="7 8" id="KW-0862">Zinc</keyword>
<feature type="binding site" evidence="8">
    <location>
        <position position="219"/>
    </location>
    <ligand>
        <name>Zn(2+)</name>
        <dbReference type="ChEBI" id="CHEBI:29105"/>
        <label>2</label>
        <note>catalytic</note>
    </ligand>
</feature>
<dbReference type="PANTHER" id="PTHR46018:SF2">
    <property type="entry name" value="ZINC PHOSPHODIESTERASE ELAC PROTEIN 1"/>
    <property type="match status" value="1"/>
</dbReference>
<feature type="binding site" evidence="8">
    <location>
        <position position="277"/>
    </location>
    <ligand>
        <name>Zn(2+)</name>
        <dbReference type="ChEBI" id="CHEBI:29105"/>
        <label>2</label>
        <note>catalytic</note>
    </ligand>
</feature>
<sequence length="317" mass="36075">MIYSACLKVHPMSSRELIILGCSSQQPTRTRNQGAYLFRWNNEGLLFDPGEGTQRQFIFANIAPTVVSRIFISHFHGDHCLGLGSMLMRLNLDKISHPVHCYYPASGKKYFDRLRYGTIYHETIQVIEHPINEEGIVEDFGNFRIEARRLQHQVDTLGWRITEPDTIKFLPEKLRARGLQGPIMQELIKHGSVHHLGKTTYLSEVSYQRPGDSIAVIADTLPCQAAIDLARNARLMLCESTYLEEHRHLAESHYHMTAKQAATLAKKAQAQQLVLTHFSARYVNTQDFYLEAASIFPNVAAAEEYCSYPFPKNPASK</sequence>
<dbReference type="HAMAP" id="MF_01818">
    <property type="entry name" value="RNase_Z_BN"/>
    <property type="match status" value="1"/>
</dbReference>
<comment type="function">
    <text evidence="8">Zinc phosphodiesterase, which displays some tRNA 3'-processing endonuclease activity. Probably involved in tRNA maturation, by removing a 3'-trailer from precursor tRNA.</text>
</comment>
<keyword evidence="12" id="KW-1185">Reference proteome</keyword>
<evidence type="ECO:0000313" key="12">
    <source>
        <dbReference type="Proteomes" id="UP000008305"/>
    </source>
</evidence>
<dbReference type="EMBL" id="CP002608">
    <property type="protein sequence ID" value="AEB41616.1"/>
    <property type="molecule type" value="Genomic_DNA"/>
</dbReference>
<evidence type="ECO:0000256" key="2">
    <source>
        <dbReference type="ARBA" id="ARBA00022694"/>
    </source>
</evidence>
<dbReference type="InterPro" id="IPR036866">
    <property type="entry name" value="RibonucZ/Hydroxyglut_hydro"/>
</dbReference>
<feature type="domain" description="Metallo-beta-lactamase" evidence="9">
    <location>
        <begin position="35"/>
        <end position="143"/>
    </location>
</feature>
<evidence type="ECO:0000256" key="3">
    <source>
        <dbReference type="ARBA" id="ARBA00022722"/>
    </source>
</evidence>
<dbReference type="SUPFAM" id="SSF56281">
    <property type="entry name" value="Metallo-hydrolase/oxidoreductase"/>
    <property type="match status" value="1"/>
</dbReference>
<name>A0AA34RDB4_CHLPE</name>
<dbReference type="CDD" id="cd07717">
    <property type="entry name" value="RNaseZ_ZiPD-like_MBL-fold"/>
    <property type="match status" value="1"/>
</dbReference>
<comment type="cofactor">
    <cofactor evidence="8">
        <name>Zn(2+)</name>
        <dbReference type="ChEBI" id="CHEBI:29105"/>
    </cofactor>
    <text evidence="8">Binds 2 Zn(2+) ions.</text>
</comment>
<evidence type="ECO:0000259" key="10">
    <source>
        <dbReference type="Pfam" id="PF12706"/>
    </source>
</evidence>
<accession>A0AA34RDB4</accession>
<dbReference type="InterPro" id="IPR013471">
    <property type="entry name" value="RNase_Z/BN"/>
</dbReference>
<comment type="similarity">
    <text evidence="8">Belongs to the RNase Z family.</text>
</comment>
<feature type="binding site" evidence="8">
    <location>
        <position position="74"/>
    </location>
    <ligand>
        <name>Zn(2+)</name>
        <dbReference type="ChEBI" id="CHEBI:29105"/>
        <label>1</label>
        <note>catalytic</note>
    </ligand>
</feature>
<evidence type="ECO:0000256" key="1">
    <source>
        <dbReference type="ARBA" id="ARBA00011738"/>
    </source>
</evidence>
<dbReference type="Pfam" id="PF00753">
    <property type="entry name" value="Lactamase_B"/>
    <property type="match status" value="1"/>
</dbReference>
<dbReference type="AlphaFoldDB" id="A0AA34RDB4"/>
<gene>
    <name evidence="8" type="primary">rnz</name>
    <name evidence="11" type="ordered locus">G5S_0662</name>
</gene>
<proteinExistence type="inferred from homology"/>
<evidence type="ECO:0000256" key="4">
    <source>
        <dbReference type="ARBA" id="ARBA00022723"/>
    </source>
</evidence>
<keyword evidence="5 8" id="KW-0255">Endonuclease</keyword>
<keyword evidence="3 8" id="KW-0540">Nuclease</keyword>
<dbReference type="Proteomes" id="UP000008305">
    <property type="component" value="Chromosome"/>
</dbReference>
<dbReference type="Gene3D" id="3.60.15.10">
    <property type="entry name" value="Ribonuclease Z/Hydroxyacylglutathione hydrolase-like"/>
    <property type="match status" value="1"/>
</dbReference>
<evidence type="ECO:0000256" key="8">
    <source>
        <dbReference type="HAMAP-Rule" id="MF_01818"/>
    </source>
</evidence>
<evidence type="ECO:0000256" key="6">
    <source>
        <dbReference type="ARBA" id="ARBA00022801"/>
    </source>
</evidence>
<feature type="binding site" evidence="8">
    <location>
        <position position="76"/>
    </location>
    <ligand>
        <name>Zn(2+)</name>
        <dbReference type="ChEBI" id="CHEBI:29105"/>
        <label>1</label>
        <note>catalytic</note>
    </ligand>
</feature>
<dbReference type="GO" id="GO:0008270">
    <property type="term" value="F:zinc ion binding"/>
    <property type="evidence" value="ECO:0007669"/>
    <property type="project" value="UniProtKB-UniRule"/>
</dbReference>
<feature type="domain" description="Metallo-beta-lactamase" evidence="10">
    <location>
        <begin position="208"/>
        <end position="278"/>
    </location>
</feature>
<evidence type="ECO:0000313" key="11">
    <source>
        <dbReference type="EMBL" id="AEB41616.1"/>
    </source>
</evidence>
<evidence type="ECO:0000256" key="5">
    <source>
        <dbReference type="ARBA" id="ARBA00022759"/>
    </source>
</evidence>
<dbReference type="KEGG" id="cpm:G5S_0662"/>
<comment type="subunit">
    <text evidence="1 8">Homodimer.</text>
</comment>
<protein>
    <recommendedName>
        <fullName evidence="8">Ribonuclease Z</fullName>
        <shortName evidence="8">RNase Z</shortName>
        <ecNumber evidence="8">3.1.26.11</ecNumber>
    </recommendedName>
    <alternativeName>
        <fullName evidence="8">tRNA 3 endonuclease</fullName>
    </alternativeName>
    <alternativeName>
        <fullName evidence="8">tRNase Z</fullName>
    </alternativeName>
</protein>
<dbReference type="EC" id="3.1.26.11" evidence="8"/>
<feature type="binding site" evidence="8">
    <location>
        <position position="219"/>
    </location>
    <ligand>
        <name>Zn(2+)</name>
        <dbReference type="ChEBI" id="CHEBI:29105"/>
        <label>1</label>
        <note>catalytic</note>
    </ligand>
</feature>
<comment type="catalytic activity">
    <reaction evidence="8">
        <text>Endonucleolytic cleavage of RNA, removing extra 3' nucleotides from tRNA precursor, generating 3' termini of tRNAs. A 3'-hydroxy group is left at the tRNA terminus and a 5'-phosphoryl group is left at the trailer molecule.</text>
        <dbReference type="EC" id="3.1.26.11"/>
    </reaction>
</comment>
<dbReference type="NCBIfam" id="NF000804">
    <property type="entry name" value="PRK00055.2-1"/>
    <property type="match status" value="1"/>
</dbReference>
<dbReference type="NCBIfam" id="TIGR02651">
    <property type="entry name" value="RNase_Z"/>
    <property type="match status" value="1"/>
</dbReference>
<dbReference type="Pfam" id="PF12706">
    <property type="entry name" value="Lactamase_B_2"/>
    <property type="match status" value="1"/>
</dbReference>
<reference evidence="11 12" key="1">
    <citation type="journal article" date="2011" name="J. Bacteriol.">
        <title>Genome sequence of the obligate intracellular animal pathogen Chlamydia pecorum E58.</title>
        <authorList>
            <person name="Mojica S."/>
            <person name="Huot Creasy H."/>
            <person name="Daugherty S."/>
            <person name="Read T.D."/>
            <person name="Kim T."/>
            <person name="Kaltenboeck B."/>
            <person name="Bavoil P."/>
            <person name="Myers G.S."/>
        </authorList>
    </citation>
    <scope>NUCLEOTIDE SEQUENCE [LARGE SCALE GENOMIC DNA]</scope>
    <source>
        <strain evidence="11 12">E58</strain>
    </source>
</reference>
<keyword evidence="6 8" id="KW-0378">Hydrolase</keyword>
<organism evidence="11 12">
    <name type="scientific">Chlamydia pecorum (strain ATCC VR-628 / DSM 29919 / E58)</name>
    <name type="common">Chlamydophila pecorum</name>
    <dbReference type="NCBI Taxonomy" id="331635"/>
    <lineage>
        <taxon>Bacteria</taxon>
        <taxon>Pseudomonadati</taxon>
        <taxon>Chlamydiota</taxon>
        <taxon>Chlamydiia</taxon>
        <taxon>Chlamydiales</taxon>
        <taxon>Chlamydiaceae</taxon>
        <taxon>Chlamydia/Chlamydophila group</taxon>
        <taxon>Chlamydia</taxon>
    </lineage>
</organism>
<evidence type="ECO:0000256" key="7">
    <source>
        <dbReference type="ARBA" id="ARBA00022833"/>
    </source>
</evidence>
<keyword evidence="4 8" id="KW-0479">Metal-binding</keyword>
<feature type="binding site" evidence="8">
    <location>
        <position position="78"/>
    </location>
    <ligand>
        <name>Zn(2+)</name>
        <dbReference type="ChEBI" id="CHEBI:29105"/>
        <label>2</label>
        <note>catalytic</note>
    </ligand>
</feature>